<dbReference type="HOGENOM" id="CLU_037356_1_0_1"/>
<dbReference type="AlphaFoldDB" id="A0A0C9USV8"/>
<sequence length="229" mass="25482">MSIPNAIRDNSDSYFLEEDVDITVWISKIAVDISRLAFMAQMKTVFRSHDNFDTAFSGFSKDLLQGSHQQSQNTISEKLPKGPDFLALVLEHCSLTREQIYTCIIPYMIQHEEKRPCSGAGSECATYMHLNQRPPASNKGKGPMTGSLQSCLSVHMPTPAKTGESIQQWLDADLDSYNQVHELVLPYEEAPPSSNPDVEMDVATVAENSGTLPDESTMYVDPELEDLYA</sequence>
<reference evidence="1 2" key="1">
    <citation type="submission" date="2014-06" db="EMBL/GenBank/DDBJ databases">
        <title>Evolutionary Origins and Diversification of the Mycorrhizal Mutualists.</title>
        <authorList>
            <consortium name="DOE Joint Genome Institute"/>
            <consortium name="Mycorrhizal Genomics Consortium"/>
            <person name="Kohler A."/>
            <person name="Kuo A."/>
            <person name="Nagy L.G."/>
            <person name="Floudas D."/>
            <person name="Copeland A."/>
            <person name="Barry K.W."/>
            <person name="Cichocki N."/>
            <person name="Veneault-Fourrey C."/>
            <person name="LaButti K."/>
            <person name="Lindquist E.A."/>
            <person name="Lipzen A."/>
            <person name="Lundell T."/>
            <person name="Morin E."/>
            <person name="Murat C."/>
            <person name="Riley R."/>
            <person name="Ohm R."/>
            <person name="Sun H."/>
            <person name="Tunlid A."/>
            <person name="Henrissat B."/>
            <person name="Grigoriev I.V."/>
            <person name="Hibbett D.S."/>
            <person name="Martin F."/>
        </authorList>
    </citation>
    <scope>NUCLEOTIDE SEQUENCE [LARGE SCALE GENOMIC DNA]</scope>
    <source>
        <strain evidence="1 2">SS14</strain>
    </source>
</reference>
<dbReference type="Proteomes" id="UP000054279">
    <property type="component" value="Unassembled WGS sequence"/>
</dbReference>
<gene>
    <name evidence="1" type="ORF">M422DRAFT_259520</name>
</gene>
<dbReference type="EMBL" id="KN837165">
    <property type="protein sequence ID" value="KIJ37904.1"/>
    <property type="molecule type" value="Genomic_DNA"/>
</dbReference>
<accession>A0A0C9USV8</accession>
<name>A0A0C9USV8_SPHS4</name>
<proteinExistence type="predicted"/>
<keyword evidence="2" id="KW-1185">Reference proteome</keyword>
<protein>
    <submittedName>
        <fullName evidence="1">Uncharacterized protein</fullName>
    </submittedName>
</protein>
<organism evidence="1 2">
    <name type="scientific">Sphaerobolus stellatus (strain SS14)</name>
    <dbReference type="NCBI Taxonomy" id="990650"/>
    <lineage>
        <taxon>Eukaryota</taxon>
        <taxon>Fungi</taxon>
        <taxon>Dikarya</taxon>
        <taxon>Basidiomycota</taxon>
        <taxon>Agaricomycotina</taxon>
        <taxon>Agaricomycetes</taxon>
        <taxon>Phallomycetidae</taxon>
        <taxon>Geastrales</taxon>
        <taxon>Sphaerobolaceae</taxon>
        <taxon>Sphaerobolus</taxon>
    </lineage>
</organism>
<evidence type="ECO:0000313" key="2">
    <source>
        <dbReference type="Proteomes" id="UP000054279"/>
    </source>
</evidence>
<evidence type="ECO:0000313" key="1">
    <source>
        <dbReference type="EMBL" id="KIJ37904.1"/>
    </source>
</evidence>